<comment type="caution">
    <text evidence="1">The sequence shown here is derived from an EMBL/GenBank/DDBJ whole genome shotgun (WGS) entry which is preliminary data.</text>
</comment>
<name>A0ACC2RG29_9FUNG</name>
<dbReference type="EMBL" id="QTSX02007285">
    <property type="protein sequence ID" value="KAJ9049033.1"/>
    <property type="molecule type" value="Genomic_DNA"/>
</dbReference>
<proteinExistence type="predicted"/>
<sequence length="88" mass="10129">MWIQFLVSWKLLWLLPLQRRGEEMFPQTASPSALMACYHEGSFSTPSTSSQGITDIRQQPSLLLIYWEYLDHSGALPDMPARGVYMLH</sequence>
<organism evidence="1 2">
    <name type="scientific">Entomophthora muscae</name>
    <dbReference type="NCBI Taxonomy" id="34485"/>
    <lineage>
        <taxon>Eukaryota</taxon>
        <taxon>Fungi</taxon>
        <taxon>Fungi incertae sedis</taxon>
        <taxon>Zoopagomycota</taxon>
        <taxon>Entomophthoromycotina</taxon>
        <taxon>Entomophthoromycetes</taxon>
        <taxon>Entomophthorales</taxon>
        <taxon>Entomophthoraceae</taxon>
        <taxon>Entomophthora</taxon>
    </lineage>
</organism>
<keyword evidence="2" id="KW-1185">Reference proteome</keyword>
<accession>A0ACC2RG29</accession>
<gene>
    <name evidence="1" type="ORF">DSO57_1028809</name>
</gene>
<evidence type="ECO:0000313" key="1">
    <source>
        <dbReference type="EMBL" id="KAJ9049033.1"/>
    </source>
</evidence>
<dbReference type="Proteomes" id="UP001165960">
    <property type="component" value="Unassembled WGS sequence"/>
</dbReference>
<reference evidence="1" key="1">
    <citation type="submission" date="2022-04" db="EMBL/GenBank/DDBJ databases">
        <title>Genome of the entomopathogenic fungus Entomophthora muscae.</title>
        <authorList>
            <person name="Elya C."/>
            <person name="Lovett B.R."/>
            <person name="Lee E."/>
            <person name="Macias A.M."/>
            <person name="Hajek A.E."/>
            <person name="De Bivort B.L."/>
            <person name="Kasson M.T."/>
            <person name="De Fine Licht H.H."/>
            <person name="Stajich J.E."/>
        </authorList>
    </citation>
    <scope>NUCLEOTIDE SEQUENCE</scope>
    <source>
        <strain evidence="1">Berkeley</strain>
    </source>
</reference>
<protein>
    <submittedName>
        <fullName evidence="1">Uncharacterized protein</fullName>
    </submittedName>
</protein>
<evidence type="ECO:0000313" key="2">
    <source>
        <dbReference type="Proteomes" id="UP001165960"/>
    </source>
</evidence>